<reference evidence="5 6" key="1">
    <citation type="submission" date="2019-01" db="EMBL/GenBank/DDBJ databases">
        <title>Blautia sp. nov. KGMB01111 isolated human feces.</title>
        <authorList>
            <person name="Park J.-E."/>
            <person name="Kim J.-S."/>
            <person name="Park S.-H."/>
        </authorList>
    </citation>
    <scope>NUCLEOTIDE SEQUENCE [LARGE SCALE GENOMIC DNA]</scope>
    <source>
        <strain evidence="5 6">KGMB01111</strain>
    </source>
</reference>
<keyword evidence="1" id="KW-0805">Transcription regulation</keyword>
<dbReference type="GO" id="GO:0043565">
    <property type="term" value="F:sequence-specific DNA binding"/>
    <property type="evidence" value="ECO:0007669"/>
    <property type="project" value="InterPro"/>
</dbReference>
<dbReference type="PANTHER" id="PTHR43280:SF28">
    <property type="entry name" value="HTH-TYPE TRANSCRIPTIONAL ACTIVATOR RHAS"/>
    <property type="match status" value="1"/>
</dbReference>
<dbReference type="Proteomes" id="UP000290106">
    <property type="component" value="Unassembled WGS sequence"/>
</dbReference>
<dbReference type="AlphaFoldDB" id="A0A4Q1RHC7"/>
<name>A0A4Q1RHC7_9FIRM</name>
<proteinExistence type="predicted"/>
<dbReference type="InterPro" id="IPR018062">
    <property type="entry name" value="HTH_AraC-typ_CS"/>
</dbReference>
<protein>
    <submittedName>
        <fullName evidence="5">AraC family transcriptional regulator</fullName>
    </submittedName>
</protein>
<dbReference type="SUPFAM" id="SSF51215">
    <property type="entry name" value="Regulatory protein AraC"/>
    <property type="match status" value="1"/>
</dbReference>
<dbReference type="GO" id="GO:0003700">
    <property type="term" value="F:DNA-binding transcription factor activity"/>
    <property type="evidence" value="ECO:0007669"/>
    <property type="project" value="InterPro"/>
</dbReference>
<gene>
    <name evidence="5" type="ORF">ETP43_07500</name>
</gene>
<evidence type="ECO:0000256" key="3">
    <source>
        <dbReference type="ARBA" id="ARBA00023163"/>
    </source>
</evidence>
<dbReference type="InterPro" id="IPR018060">
    <property type="entry name" value="HTH_AraC"/>
</dbReference>
<dbReference type="Pfam" id="PF02311">
    <property type="entry name" value="AraC_binding"/>
    <property type="match status" value="1"/>
</dbReference>
<evidence type="ECO:0000313" key="5">
    <source>
        <dbReference type="EMBL" id="RXS75076.1"/>
    </source>
</evidence>
<dbReference type="PRINTS" id="PR00032">
    <property type="entry name" value="HTHARAC"/>
</dbReference>
<dbReference type="Gene3D" id="1.10.10.60">
    <property type="entry name" value="Homeodomain-like"/>
    <property type="match status" value="2"/>
</dbReference>
<comment type="caution">
    <text evidence="5">The sequence shown here is derived from an EMBL/GenBank/DDBJ whole genome shotgun (WGS) entry which is preliminary data.</text>
</comment>
<evidence type="ECO:0000259" key="4">
    <source>
        <dbReference type="PROSITE" id="PS01124"/>
    </source>
</evidence>
<accession>A0A4Q1RHC7</accession>
<dbReference type="EMBL" id="SDKC01000001">
    <property type="protein sequence ID" value="RXS75076.1"/>
    <property type="molecule type" value="Genomic_DNA"/>
</dbReference>
<dbReference type="InterPro" id="IPR014710">
    <property type="entry name" value="RmlC-like_jellyroll"/>
</dbReference>
<dbReference type="CDD" id="cd02208">
    <property type="entry name" value="cupin_RmlC-like"/>
    <property type="match status" value="1"/>
</dbReference>
<dbReference type="PROSITE" id="PS01124">
    <property type="entry name" value="HTH_ARAC_FAMILY_2"/>
    <property type="match status" value="1"/>
</dbReference>
<dbReference type="InterPro" id="IPR037923">
    <property type="entry name" value="HTH-like"/>
</dbReference>
<dbReference type="InterPro" id="IPR003313">
    <property type="entry name" value="AraC-bd"/>
</dbReference>
<dbReference type="SUPFAM" id="SSF46689">
    <property type="entry name" value="Homeodomain-like"/>
    <property type="match status" value="2"/>
</dbReference>
<dbReference type="Gene3D" id="2.60.120.10">
    <property type="entry name" value="Jelly Rolls"/>
    <property type="match status" value="1"/>
</dbReference>
<dbReference type="Pfam" id="PF12833">
    <property type="entry name" value="HTH_18"/>
    <property type="match status" value="1"/>
</dbReference>
<evidence type="ECO:0000313" key="6">
    <source>
        <dbReference type="Proteomes" id="UP000290106"/>
    </source>
</evidence>
<dbReference type="InterPro" id="IPR009057">
    <property type="entry name" value="Homeodomain-like_sf"/>
</dbReference>
<evidence type="ECO:0000256" key="1">
    <source>
        <dbReference type="ARBA" id="ARBA00023015"/>
    </source>
</evidence>
<dbReference type="SMART" id="SM00342">
    <property type="entry name" value="HTH_ARAC"/>
    <property type="match status" value="1"/>
</dbReference>
<evidence type="ECO:0000256" key="2">
    <source>
        <dbReference type="ARBA" id="ARBA00023125"/>
    </source>
</evidence>
<keyword evidence="3" id="KW-0804">Transcription</keyword>
<dbReference type="PANTHER" id="PTHR43280">
    <property type="entry name" value="ARAC-FAMILY TRANSCRIPTIONAL REGULATOR"/>
    <property type="match status" value="1"/>
</dbReference>
<sequence>MPQIFILQHHTLPCFPLQHVSLYDILQLILLYFPETVFLAILFYDFNYSAGDIYFTEAYVMNLYAIKEKCQHGSIQVPYSYYDCGIPDYFTSVPLHWHSEMELNYIKSGNGFFKYEDQTISAKPGDIFLIQPNVLHAIMSDEHSSFFYDTIVFHQNMLVGSYDDRCYTDILLPIFSSRRRVLVPVSQENQGYHELHDSVRTIMQCAHKNLATSDLLLKSELLRLFYLLASTPGLCTEHTASTESRLTETLRPVLTYIQKHHSESVTIEQLAKIAHMSSSYFMSCFKQNFGLGAIEYLNQVRIRSACDLLRNTDRNISDIAFDTGFHNLSNFNRQFRTKVGCSPQTYRKESVLS</sequence>
<feature type="domain" description="HTH araC/xylS-type" evidence="4">
    <location>
        <begin position="251"/>
        <end position="349"/>
    </location>
</feature>
<keyword evidence="2" id="KW-0238">DNA-binding</keyword>
<dbReference type="PROSITE" id="PS00041">
    <property type="entry name" value="HTH_ARAC_FAMILY_1"/>
    <property type="match status" value="1"/>
</dbReference>
<organism evidence="5 6">
    <name type="scientific">Blautia faecicola</name>
    <dbReference type="NCBI Taxonomy" id="2509240"/>
    <lineage>
        <taxon>Bacteria</taxon>
        <taxon>Bacillati</taxon>
        <taxon>Bacillota</taxon>
        <taxon>Clostridia</taxon>
        <taxon>Lachnospirales</taxon>
        <taxon>Lachnospiraceae</taxon>
        <taxon>Blautia</taxon>
    </lineage>
</organism>
<dbReference type="InterPro" id="IPR020449">
    <property type="entry name" value="Tscrpt_reg_AraC-type_HTH"/>
</dbReference>
<keyword evidence="6" id="KW-1185">Reference proteome</keyword>
<dbReference type="OrthoDB" id="9791615at2"/>